<evidence type="ECO:0000256" key="3">
    <source>
        <dbReference type="ARBA" id="ARBA00023004"/>
    </source>
</evidence>
<reference evidence="7 8" key="1">
    <citation type="submission" date="2016-01" db="EMBL/GenBank/DDBJ databases">
        <title>Complete Genome Sequence of Paenibacillus yonginensis DCY84, a novel Plant Growth-Promoting Bacteria with Elicitation of Induced Systemic Resistance.</title>
        <authorList>
            <person name="Kim Y.J."/>
            <person name="Yang D.C."/>
            <person name="Sukweenadhi J."/>
        </authorList>
    </citation>
    <scope>NUCLEOTIDE SEQUENCE [LARGE SCALE GENOMIC DNA]</scope>
    <source>
        <strain evidence="7 8">DCY84</strain>
    </source>
</reference>
<organism evidence="7 8">
    <name type="scientific">Paenibacillus yonginensis</name>
    <dbReference type="NCBI Taxonomy" id="1462996"/>
    <lineage>
        <taxon>Bacteria</taxon>
        <taxon>Bacillati</taxon>
        <taxon>Bacillota</taxon>
        <taxon>Bacilli</taxon>
        <taxon>Bacillales</taxon>
        <taxon>Paenibacillaceae</taxon>
        <taxon>Paenibacillus</taxon>
    </lineage>
</organism>
<dbReference type="InterPro" id="IPR017941">
    <property type="entry name" value="Rieske_2Fe-2S"/>
</dbReference>
<dbReference type="Pfam" id="PF01266">
    <property type="entry name" value="DAO"/>
    <property type="match status" value="1"/>
</dbReference>
<dbReference type="Gene3D" id="3.50.50.60">
    <property type="entry name" value="FAD/NAD(P)-binding domain"/>
    <property type="match status" value="1"/>
</dbReference>
<evidence type="ECO:0000313" key="8">
    <source>
        <dbReference type="Proteomes" id="UP000092573"/>
    </source>
</evidence>
<name>A0A1B1N430_9BACL</name>
<dbReference type="PRINTS" id="PR00162">
    <property type="entry name" value="RIESKE"/>
</dbReference>
<dbReference type="STRING" id="1462996.AWM70_17705"/>
<evidence type="ECO:0000256" key="4">
    <source>
        <dbReference type="ARBA" id="ARBA00023014"/>
    </source>
</evidence>
<dbReference type="Gene3D" id="2.102.10.10">
    <property type="entry name" value="Rieske [2Fe-2S] iron-sulphur domain"/>
    <property type="match status" value="1"/>
</dbReference>
<evidence type="ECO:0000256" key="1">
    <source>
        <dbReference type="ARBA" id="ARBA00022714"/>
    </source>
</evidence>
<dbReference type="PANTHER" id="PTHR13847">
    <property type="entry name" value="SARCOSINE DEHYDROGENASE-RELATED"/>
    <property type="match status" value="1"/>
</dbReference>
<dbReference type="InterPro" id="IPR005805">
    <property type="entry name" value="Rieske_Fe-S_prot_C"/>
</dbReference>
<evidence type="ECO:0000256" key="5">
    <source>
        <dbReference type="ARBA" id="ARBA00023157"/>
    </source>
</evidence>
<dbReference type="InterPro" id="IPR038010">
    <property type="entry name" value="YhfW_C"/>
</dbReference>
<keyword evidence="1" id="KW-0001">2Fe-2S</keyword>
<protein>
    <submittedName>
        <fullName evidence="7">(2Fe-2S)-binding protein</fullName>
    </submittedName>
</protein>
<dbReference type="PANTHER" id="PTHR13847:SF274">
    <property type="entry name" value="RIESKE 2FE-2S IRON-SULFUR PROTEIN YHFW-RELATED"/>
    <property type="match status" value="1"/>
</dbReference>
<dbReference type="Gene3D" id="3.30.9.10">
    <property type="entry name" value="D-Amino Acid Oxidase, subunit A, domain 2"/>
    <property type="match status" value="1"/>
</dbReference>
<dbReference type="GO" id="GO:0005737">
    <property type="term" value="C:cytoplasm"/>
    <property type="evidence" value="ECO:0007669"/>
    <property type="project" value="TreeGrafter"/>
</dbReference>
<keyword evidence="4" id="KW-0411">Iron-sulfur</keyword>
<evidence type="ECO:0000256" key="2">
    <source>
        <dbReference type="ARBA" id="ARBA00022723"/>
    </source>
</evidence>
<dbReference type="GO" id="GO:0046872">
    <property type="term" value="F:metal ion binding"/>
    <property type="evidence" value="ECO:0007669"/>
    <property type="project" value="UniProtKB-KW"/>
</dbReference>
<proteinExistence type="predicted"/>
<dbReference type="InterPro" id="IPR036188">
    <property type="entry name" value="FAD/NAD-bd_sf"/>
</dbReference>
<dbReference type="InterPro" id="IPR006076">
    <property type="entry name" value="FAD-dep_OxRdtase"/>
</dbReference>
<keyword evidence="2" id="KW-0479">Metal-binding</keyword>
<keyword evidence="3" id="KW-0408">Iron</keyword>
<dbReference type="InterPro" id="IPR036922">
    <property type="entry name" value="Rieske_2Fe-2S_sf"/>
</dbReference>
<dbReference type="GO" id="GO:0004497">
    <property type="term" value="F:monooxygenase activity"/>
    <property type="evidence" value="ECO:0007669"/>
    <property type="project" value="UniProtKB-ARBA"/>
</dbReference>
<dbReference type="FunFam" id="2.102.10.10:FF:000014">
    <property type="entry name" value="Oxidoreductase, FAD dependent"/>
    <property type="match status" value="1"/>
</dbReference>
<dbReference type="GO" id="GO:0016705">
    <property type="term" value="F:oxidoreductase activity, acting on paired donors, with incorporation or reduction of molecular oxygen"/>
    <property type="evidence" value="ECO:0007669"/>
    <property type="project" value="UniProtKB-ARBA"/>
</dbReference>
<sequence length="523" mass="58159">MRMASSEIPSTSELPQFPESLWERTTEFPRFPRLQGETNADVVVVGGGITGLTTAYLLMKEGLQVALVEMGSLLHGTTGHTTAKITAQHGLIYDQLIGHFGEEKARLYYEANEEAVRFMQNFAKEHGIDCGMVEEDAYLFAESDDELKDLKKEWTAYQKLGIPGEWQESLPLPLLVKGAIKLPGQARFHPLQYLHFMVQELQKGGAAIYEHTTIAEKVDKANGRLNLHTEDGASSITCNYAVSASHFPFYDGGAMYFSRLHAERSYIVAIEPETSFPGGMYINCGNPKRSLRAAEWNGKQLVLVGGEGHKTGKALCTIRNYETLELYGASLLGAKNIPFRWSAQDLITLDQVPYIGQATNDDPHILVATGFAKWGMSTGTLAALMFRDRIMKRDNRYEEVFTPQRFKADPGLKNFIVQNAGVAKDLVAGKIGLVHRKVDELKNDEGAIVKHLGKRAGAYRDEKGQLYLLDATCTHMGCEVDWNEGERSWDCPCHGSRFNYKGEVIEGPATQPLTPLTQHQHEG</sequence>
<dbReference type="EMBL" id="CP014167">
    <property type="protein sequence ID" value="ANS76190.1"/>
    <property type="molecule type" value="Genomic_DNA"/>
</dbReference>
<keyword evidence="5" id="KW-1015">Disulfide bond</keyword>
<accession>A0A1B1N430</accession>
<dbReference type="SUPFAM" id="SSF51905">
    <property type="entry name" value="FAD/NAD(P)-binding domain"/>
    <property type="match status" value="1"/>
</dbReference>
<dbReference type="OrthoDB" id="9767869at2"/>
<gene>
    <name evidence="7" type="ORF">AWM70_17705</name>
</gene>
<evidence type="ECO:0000259" key="6">
    <source>
        <dbReference type="PROSITE" id="PS51296"/>
    </source>
</evidence>
<feature type="domain" description="Rieske" evidence="6">
    <location>
        <begin position="433"/>
        <end position="523"/>
    </location>
</feature>
<dbReference type="GO" id="GO:0016020">
    <property type="term" value="C:membrane"/>
    <property type="evidence" value="ECO:0007669"/>
    <property type="project" value="InterPro"/>
</dbReference>
<evidence type="ECO:0000313" key="7">
    <source>
        <dbReference type="EMBL" id="ANS76190.1"/>
    </source>
</evidence>
<dbReference type="Proteomes" id="UP000092573">
    <property type="component" value="Chromosome"/>
</dbReference>
<dbReference type="AlphaFoldDB" id="A0A1B1N430"/>
<dbReference type="PROSITE" id="PS51296">
    <property type="entry name" value="RIESKE"/>
    <property type="match status" value="1"/>
</dbReference>
<dbReference type="GO" id="GO:0051537">
    <property type="term" value="F:2 iron, 2 sulfur cluster binding"/>
    <property type="evidence" value="ECO:0007669"/>
    <property type="project" value="UniProtKB-KW"/>
</dbReference>
<dbReference type="CDD" id="cd03477">
    <property type="entry name" value="Rieske_YhfW_C"/>
    <property type="match status" value="1"/>
</dbReference>
<keyword evidence="8" id="KW-1185">Reference proteome</keyword>
<dbReference type="SUPFAM" id="SSF50022">
    <property type="entry name" value="ISP domain"/>
    <property type="match status" value="1"/>
</dbReference>
<dbReference type="KEGG" id="pyg:AWM70_17705"/>
<dbReference type="Pfam" id="PF00355">
    <property type="entry name" value="Rieske"/>
    <property type="match status" value="1"/>
</dbReference>